<keyword evidence="2" id="KW-0808">Transferase</keyword>
<feature type="compositionally biased region" description="Basic and acidic residues" evidence="1">
    <location>
        <begin position="7"/>
        <end position="24"/>
    </location>
</feature>
<dbReference type="EMBL" id="RIZI01000178">
    <property type="protein sequence ID" value="RNF59959.1"/>
    <property type="molecule type" value="Genomic_DNA"/>
</dbReference>
<evidence type="ECO:0000313" key="2">
    <source>
        <dbReference type="EMBL" id="RNF59959.1"/>
    </source>
</evidence>
<evidence type="ECO:0000256" key="1">
    <source>
        <dbReference type="SAM" id="MobiDB-lite"/>
    </source>
</evidence>
<protein>
    <submittedName>
        <fullName evidence="2">NAD(+)--dinitrogen-reductase ADP-D-ribosyltransferase</fullName>
    </submittedName>
</protein>
<sequence>MGSKKGLPAERDRQRPDPGPEEAARWVNAPGSNLVGVPTGLLASAAFHEFPLPLHIAGTRETHAALFAALQKAESAEEAGQRFQDYMEMTFGPQAQAPESPAAPRRFRANYLRLLKGWGYDSNSPEGAVMKAWVESRFGIPPTYHRTVIRRFAGPAWIRYMTDRMSSRFDNNNIRVQLDVLYEFAQWAFRQFFAPGQRHLRLFRGTNDFAEHPWVRRLDAHHAVVRLNNLVSFTADRDIAGEFGDIILEVQVPAVKVLFFNGLLPRHPLKGEAEYLVIGGDYAVRMGYF</sequence>
<proteinExistence type="predicted"/>
<accession>A0A3M8QUI8</accession>
<dbReference type="InterPro" id="IPR009953">
    <property type="entry name" value="DRA_trans"/>
</dbReference>
<dbReference type="AlphaFoldDB" id="A0A3M8QUI8"/>
<feature type="region of interest" description="Disordered" evidence="1">
    <location>
        <begin position="1"/>
        <end position="26"/>
    </location>
</feature>
<dbReference type="OrthoDB" id="183043at2"/>
<dbReference type="GO" id="GO:0009399">
    <property type="term" value="P:nitrogen fixation"/>
    <property type="evidence" value="ECO:0007669"/>
    <property type="project" value="InterPro"/>
</dbReference>
<dbReference type="GO" id="GO:0030701">
    <property type="term" value="F:NAD+-dinitrogen-reductase ADP-D-ribosyltransferase activity"/>
    <property type="evidence" value="ECO:0007669"/>
    <property type="project" value="InterPro"/>
</dbReference>
<dbReference type="RefSeq" id="WP_123104637.1">
    <property type="nucleotide sequence ID" value="NZ_CP127527.1"/>
</dbReference>
<name>A0A3M8QUI8_9PROT</name>
<organism evidence="2">
    <name type="scientific">Acidithiobacillus sulfuriphilus</name>
    <dbReference type="NCBI Taxonomy" id="1867749"/>
    <lineage>
        <taxon>Bacteria</taxon>
        <taxon>Pseudomonadati</taxon>
        <taxon>Pseudomonadota</taxon>
        <taxon>Acidithiobacillia</taxon>
        <taxon>Acidithiobacillales</taxon>
        <taxon>Acidithiobacillaceae</taxon>
        <taxon>Acidithiobacillus</taxon>
    </lineage>
</organism>
<comment type="caution">
    <text evidence="2">The sequence shown here is derived from an EMBL/GenBank/DDBJ whole genome shotgun (WGS) entry which is preliminary data.</text>
</comment>
<dbReference type="Pfam" id="PF07357">
    <property type="entry name" value="DRAT"/>
    <property type="match status" value="1"/>
</dbReference>
<reference evidence="2" key="1">
    <citation type="submission" date="2018-10" db="EMBL/GenBank/DDBJ databases">
        <title>Acidithiobacillus sulfuriphilus sp. nov.: an extremely acidophilic sulfur-oxidizing chemolithotroph isolated from a neutral pH environment.</title>
        <authorList>
            <person name="Falagan C."/>
            <person name="Moya-Beltran A."/>
            <person name="Quatrini R."/>
            <person name="Johnson D.B."/>
        </authorList>
    </citation>
    <scope>NUCLEOTIDE SEQUENCE [LARGE SCALE GENOMIC DNA]</scope>
    <source>
        <strain evidence="2">CJ-2</strain>
    </source>
</reference>
<gene>
    <name evidence="2" type="ORF">EC580_09950</name>
</gene>